<dbReference type="Pfam" id="PF12191">
    <property type="entry name" value="stn_TNFRSF12A"/>
    <property type="match status" value="1"/>
</dbReference>
<protein>
    <submittedName>
        <fullName evidence="2">Uncharacterized protein</fullName>
    </submittedName>
</protein>
<feature type="transmembrane region" description="Helical" evidence="1">
    <location>
        <begin position="104"/>
        <end position="128"/>
    </location>
</feature>
<comment type="caution">
    <text evidence="2">The sequence shown here is derived from an EMBL/GenBank/DDBJ whole genome shotgun (WGS) entry which is preliminary data.</text>
</comment>
<keyword evidence="1" id="KW-0472">Membrane</keyword>
<name>A0A8T2L7B9_ASTMX</name>
<keyword evidence="1" id="KW-1133">Transmembrane helix</keyword>
<gene>
    <name evidence="2" type="ORF">AMEX_G18719</name>
</gene>
<organism evidence="2 3">
    <name type="scientific">Astyanax mexicanus</name>
    <name type="common">Blind cave fish</name>
    <name type="synonym">Astyanax fasciatus mexicanus</name>
    <dbReference type="NCBI Taxonomy" id="7994"/>
    <lineage>
        <taxon>Eukaryota</taxon>
        <taxon>Metazoa</taxon>
        <taxon>Chordata</taxon>
        <taxon>Craniata</taxon>
        <taxon>Vertebrata</taxon>
        <taxon>Euteleostomi</taxon>
        <taxon>Actinopterygii</taxon>
        <taxon>Neopterygii</taxon>
        <taxon>Teleostei</taxon>
        <taxon>Ostariophysi</taxon>
        <taxon>Characiformes</taxon>
        <taxon>Characoidei</taxon>
        <taxon>Acestrorhamphidae</taxon>
        <taxon>Acestrorhamphinae</taxon>
        <taxon>Astyanax</taxon>
    </lineage>
</organism>
<dbReference type="InterPro" id="IPR022316">
    <property type="entry name" value="TNFR_12"/>
</dbReference>
<accession>A0A8T2L7B9</accession>
<dbReference type="AlphaFoldDB" id="A0A8T2L7B9"/>
<evidence type="ECO:0000256" key="1">
    <source>
        <dbReference type="SAM" id="Phobius"/>
    </source>
</evidence>
<dbReference type="EMBL" id="JAICCE010000015">
    <property type="protein sequence ID" value="KAG9267848.1"/>
    <property type="molecule type" value="Genomic_DNA"/>
</dbReference>
<dbReference type="GO" id="GO:0005886">
    <property type="term" value="C:plasma membrane"/>
    <property type="evidence" value="ECO:0007669"/>
    <property type="project" value="InterPro"/>
</dbReference>
<dbReference type="Proteomes" id="UP000752171">
    <property type="component" value="Unassembled WGS sequence"/>
</dbReference>
<dbReference type="GO" id="GO:0043065">
    <property type="term" value="P:positive regulation of apoptotic process"/>
    <property type="evidence" value="ECO:0007669"/>
    <property type="project" value="InterPro"/>
</dbReference>
<reference evidence="2 3" key="1">
    <citation type="submission" date="2021-07" db="EMBL/GenBank/DDBJ databases">
        <authorList>
            <person name="Imarazene B."/>
            <person name="Zahm M."/>
            <person name="Klopp C."/>
            <person name="Cabau C."/>
            <person name="Beille S."/>
            <person name="Jouanno E."/>
            <person name="Castinel A."/>
            <person name="Lluch J."/>
            <person name="Gil L."/>
            <person name="Kuchtly C."/>
            <person name="Lopez Roques C."/>
            <person name="Donnadieu C."/>
            <person name="Parrinello H."/>
            <person name="Journot L."/>
            <person name="Du K."/>
            <person name="Schartl M."/>
            <person name="Retaux S."/>
            <person name="Guiguen Y."/>
        </authorList>
    </citation>
    <scope>NUCLEOTIDE SEQUENCE [LARGE SCALE GENOMIC DNA]</scope>
    <source>
        <strain evidence="2">Pach_M1</strain>
        <tissue evidence="2">Testis</tissue>
    </source>
</reference>
<sequence length="151" mass="16537">MLGPLRSSKTASQLRFFISSTLFYTQDLSAMDLHSACRLLCLVLVAGTHLSGGIHAEKNPSCQYQEFYNNDLGECIPCSICIKYPKTPSCDTCPAVVPSDPWRLAAITSFSVLAALVVFGSLLIGVLVHQCRSRRTLREPIEETTGPLYPV</sequence>
<dbReference type="Gene3D" id="4.10.400.20">
    <property type="match status" value="1"/>
</dbReference>
<proteinExistence type="predicted"/>
<keyword evidence="1" id="KW-0812">Transmembrane</keyword>
<evidence type="ECO:0000313" key="3">
    <source>
        <dbReference type="Proteomes" id="UP000752171"/>
    </source>
</evidence>
<evidence type="ECO:0000313" key="2">
    <source>
        <dbReference type="EMBL" id="KAG9267848.1"/>
    </source>
</evidence>